<reference evidence="1" key="1">
    <citation type="submission" date="2018-11" db="EMBL/GenBank/DDBJ databases">
        <title>A distinct lineage of giant viruses engineers rhodopsin photosystems in predatory marine eukaryotes.</title>
        <authorList>
            <person name="Needham D.M."/>
            <person name="Yoshizawa S."/>
            <person name="Hosaka T."/>
            <person name="Poirier C."/>
            <person name="Choi C.-J."/>
            <person name="Hehenberger E."/>
            <person name="Irwin N.A.T."/>
            <person name="Wilken S."/>
            <person name="Yung C.-M."/>
            <person name="Bachy C."/>
            <person name="Kurihara R."/>
            <person name="Nakajima Y."/>
            <person name="Kojima K."/>
            <person name="Kimura-Someya T."/>
            <person name="Leonard G."/>
            <person name="Malmstrom R.R."/>
            <person name="Mende D."/>
            <person name="Olson D.K."/>
            <person name="Sudo Y."/>
            <person name="Sudek S."/>
            <person name="Richards T.A."/>
            <person name="DeLong E.F."/>
            <person name="Keeling P.J."/>
            <person name="Santoro A.E."/>
            <person name="Shirouzu M."/>
            <person name="Iwasaki W."/>
            <person name="Worden A.Z."/>
        </authorList>
    </citation>
    <scope>NUCLEOTIDE SEQUENCE</scope>
</reference>
<evidence type="ECO:0000313" key="1">
    <source>
        <dbReference type="EMBL" id="QDY51939.1"/>
    </source>
</evidence>
<dbReference type="EMBL" id="MK250086">
    <property type="protein sequence ID" value="QDY51939.1"/>
    <property type="molecule type" value="Genomic_DNA"/>
</dbReference>
<organism evidence="1">
    <name type="scientific">Mimiviridae sp. ChoanoV1</name>
    <dbReference type="NCBI Taxonomy" id="2596887"/>
    <lineage>
        <taxon>Viruses</taxon>
        <taxon>Varidnaviria</taxon>
        <taxon>Bamfordvirae</taxon>
        <taxon>Nucleocytoviricota</taxon>
        <taxon>Megaviricetes</taxon>
        <taxon>Imitervirales</taxon>
        <taxon>Schizomimiviridae</taxon>
    </lineage>
</organism>
<gene>
    <name evidence="1" type="ORF">2_11</name>
</gene>
<sequence length="1539" mass="184296">MSKLKVLIVIILLIVLFLILKNRKKNIENFTSYLEELSSSTIIVTFYYSDNCSISRDFLYGCCINRDKINTDIENFILKKNDDMDKNFQDDFGKFLNYKYEKYDDTVEIIKTDLFNENQSCIPVNNFREEGTLNNKCVINKKPTFIFFKNMIKKINLEIQKLFENTDIISVTDSLNNVFQSEVIDLIKSYKLKLRVVEYEDTKQIGTIDANIPYFDSNGRINRELSKYYGNINNLNELMEFINNIFSVKIKTETDNKNILLFSDRNLKKLNIGNQNIENLNLDEDFIANIYKQNKPQEYIKLEYPYNKYQSEVVVFDFDENERLEDFKSRTGNEYLSIRPKILWRNINNFPDTKGDYLAIVIKSNQKEYYDGFNEPEKEYYDGFNEPEKELIYWIMWNIPKKDSNINEQQYNKVINSDNKLDEFKVRTYSEIYPYQIFDNKKNQYLNNLPNEDLNIYNLVLENKIDIYSYSIEEAKELDNIYYEKIEHNLQKFYSDFFNKINDYKIVNINNTNQFNIAYQYEDKLGILTKYKKNKFKNSILSTFSFNKRLYKVENKKEIRLEKNTYWILNFYIDSEIEIYINNDLVLLDNKNKEYRIPYKTHNINIQFLNEEGKNIIFELKESNYPTYRLLWKDIFISENTENDNNKLKFFFNIKDIKKKSIINFKNSLGLKNSNFKFKLNFRYENLDKMLINNKETNNLNNICNETYENNEGNLSFYFIIKQDTVLYNGSVSLIEDEILEEDSQLLEKSNSERISNIKLNNLGCDYNAKYTLHSLPTLQIKLKDENHIDYNKLKLAVKVYEVKNNLNRILYLDWNIDYTKDEFINFELFRNNKTNNSISNEFNKFQTDKSNYYYNSKVNDLCEEKVIFNQSENIIFENLPKLLIDKAFENLPKLLIDKAINFSKVDFDENKYEYVIPNKYSLELIFNKVIEKWQLWKKQGNLYFWIGQQLESDYLFIEKTNWVFSVDYKDTNELNMINLDLLPSWHDKNKSINFNDVFIKEILIRTNNGNKNIFDCNIKNNFINGEPSISDIELGPGDIDLGPSDSESIDKVLFFNTIFNFGNLEDNEKIVIKTENEETFLIKNLKVEVIPYYENIEKEETINEKNKFTFNPFQEELNNNYNSILSDLIKNRYLNHNLINILKQKLIDRIQVREKIFNLITDNLLIYRGNLDILSEYFTELEVVKLKFLFYNLDEPEEMNIEFKNKYEKIIDIQQDIINFKPNFPIIEQYKRQPVIYYPNYYLDENINFNRNTEGDPQKIMNNIVKLFENYINPRKLLLKNYTSYGDISIYQNETLLKYYLPVVDKINKLCPFFKNYIYTANKEQKDRLSYQTNIIQILNLTKEIQRIRNLKDTENTFNFDDNFEKFITEKFKDQLDHNKNSILNSYLKQIEIEKENKDIVKDFFAAQTDIIDSVSPNPTDEGLRIKFLKESFFYNYITLKIKNLLLDDLSNKNTISDSGNTKIIKELYSKIKFIYSEVLNIYSKYFEIDSSMLNKNKTIDLDNDSIPPAFYESPPKNYTQTIEDTIDQYKTMLFQIF</sequence>
<proteinExistence type="predicted"/>
<name>A0A5B8HV90_9VIRU</name>
<protein>
    <submittedName>
        <fullName evidence="1">Uncharacterized protein</fullName>
    </submittedName>
</protein>
<accession>A0A5B8HV90</accession>